<dbReference type="GO" id="GO:0015833">
    <property type="term" value="P:peptide transport"/>
    <property type="evidence" value="ECO:0007669"/>
    <property type="project" value="InterPro"/>
</dbReference>
<dbReference type="InterPro" id="IPR003593">
    <property type="entry name" value="AAA+_ATPase"/>
</dbReference>
<dbReference type="Proteomes" id="UP000268844">
    <property type="component" value="Unassembled WGS sequence"/>
</dbReference>
<dbReference type="GO" id="GO:0055085">
    <property type="term" value="P:transmembrane transport"/>
    <property type="evidence" value="ECO:0007669"/>
    <property type="project" value="UniProtKB-ARBA"/>
</dbReference>
<evidence type="ECO:0000256" key="4">
    <source>
        <dbReference type="ARBA" id="ARBA00022741"/>
    </source>
</evidence>
<dbReference type="RefSeq" id="WP_126148551.1">
    <property type="nucleotide sequence ID" value="NZ_JBHTMH010000006.1"/>
</dbReference>
<dbReference type="InterPro" id="IPR013563">
    <property type="entry name" value="Oligopep_ABC_C"/>
</dbReference>
<evidence type="ECO:0000256" key="5">
    <source>
        <dbReference type="ARBA" id="ARBA00022840"/>
    </source>
</evidence>
<dbReference type="Pfam" id="PF08352">
    <property type="entry name" value="oligo_HPY"/>
    <property type="match status" value="1"/>
</dbReference>
<reference evidence="7 8" key="1">
    <citation type="submission" date="2018-12" db="EMBL/GenBank/DDBJ databases">
        <authorList>
            <person name="Criscuolo A."/>
        </authorList>
    </citation>
    <scope>NUCLEOTIDE SEQUENCE [LARGE SCALE GENOMIC DNA]</scope>
    <source>
        <strain evidence="7">ACIP1116281</strain>
    </source>
</reference>
<comment type="similarity">
    <text evidence="2">Belongs to the ABC transporter superfamily.</text>
</comment>
<accession>A0A447I613</accession>
<dbReference type="SMART" id="SM00382">
    <property type="entry name" value="AAA"/>
    <property type="match status" value="1"/>
</dbReference>
<feature type="domain" description="ABC transporter" evidence="6">
    <location>
        <begin position="6"/>
        <end position="246"/>
    </location>
</feature>
<dbReference type="GO" id="GO:0005524">
    <property type="term" value="F:ATP binding"/>
    <property type="evidence" value="ECO:0007669"/>
    <property type="project" value="UniProtKB-KW"/>
</dbReference>
<dbReference type="InterPro" id="IPR017871">
    <property type="entry name" value="ABC_transporter-like_CS"/>
</dbReference>
<keyword evidence="5 7" id="KW-0067">ATP-binding</keyword>
<dbReference type="InterPro" id="IPR050319">
    <property type="entry name" value="ABC_transp_ATP-bind"/>
</dbReference>
<dbReference type="Pfam" id="PF00005">
    <property type="entry name" value="ABC_tran"/>
    <property type="match status" value="1"/>
</dbReference>
<keyword evidence="8" id="KW-1185">Reference proteome</keyword>
<gene>
    <name evidence="7" type="primary">oppF_1</name>
    <name evidence="7" type="ORF">DEVEQU_00037</name>
</gene>
<dbReference type="AlphaFoldDB" id="A0A447I613"/>
<protein>
    <submittedName>
        <fullName evidence="7">Oligopeptide transport ATP-binding protein OppF</fullName>
    </submittedName>
</protein>
<dbReference type="EMBL" id="UZWD01000004">
    <property type="protein sequence ID" value="VDS02918.1"/>
    <property type="molecule type" value="Genomic_DNA"/>
</dbReference>
<dbReference type="SUPFAM" id="SSF52540">
    <property type="entry name" value="P-loop containing nucleoside triphosphate hydrolases"/>
    <property type="match status" value="1"/>
</dbReference>
<dbReference type="CDD" id="cd03257">
    <property type="entry name" value="ABC_NikE_OppD_transporters"/>
    <property type="match status" value="1"/>
</dbReference>
<evidence type="ECO:0000313" key="7">
    <source>
        <dbReference type="EMBL" id="VDS02918.1"/>
    </source>
</evidence>
<comment type="subcellular location">
    <subcellularLocation>
        <location evidence="1">Cell inner membrane</location>
        <topology evidence="1">Peripheral membrane protein</topology>
    </subcellularLocation>
</comment>
<dbReference type="Gene3D" id="3.40.50.300">
    <property type="entry name" value="P-loop containing nucleotide triphosphate hydrolases"/>
    <property type="match status" value="1"/>
</dbReference>
<dbReference type="OrthoDB" id="7833162at2"/>
<dbReference type="InterPro" id="IPR003439">
    <property type="entry name" value="ABC_transporter-like_ATP-bd"/>
</dbReference>
<dbReference type="PROSITE" id="PS00211">
    <property type="entry name" value="ABC_TRANSPORTER_1"/>
    <property type="match status" value="1"/>
</dbReference>
<dbReference type="GO" id="GO:0005886">
    <property type="term" value="C:plasma membrane"/>
    <property type="evidence" value="ECO:0007669"/>
    <property type="project" value="UniProtKB-SubCell"/>
</dbReference>
<sequence length="267" mass="29005">MSAPLLSLRSVSKIFTLGTHEVRAVENVSFDVKQGECLAVVGESGSGKSTIANMILGIYPPSEGEILLKDVALPARRTLAHRRSIQLVQQNPLSSLNPKRSIGASLRLALDVHDIGPKSGRATRVGQLLEEVGLPADFARRSPASLSGGQRQRVAIARALACESEVVVLDEPTSALDVLVQARVLKLLDDLKRKRSLTYVFITHDLSVVRNVADRVAVFERGKLMELSDTETIFTAPKNPYTRKLIAAVPVVTPEEAALRDRLTMEA</sequence>
<evidence type="ECO:0000259" key="6">
    <source>
        <dbReference type="PROSITE" id="PS50893"/>
    </source>
</evidence>
<dbReference type="GO" id="GO:0016887">
    <property type="term" value="F:ATP hydrolysis activity"/>
    <property type="evidence" value="ECO:0007669"/>
    <property type="project" value="InterPro"/>
</dbReference>
<evidence type="ECO:0000256" key="3">
    <source>
        <dbReference type="ARBA" id="ARBA00022448"/>
    </source>
</evidence>
<name>A0A447I613_9HYPH</name>
<keyword evidence="4" id="KW-0547">Nucleotide-binding</keyword>
<evidence type="ECO:0000313" key="8">
    <source>
        <dbReference type="Proteomes" id="UP000268844"/>
    </source>
</evidence>
<proteinExistence type="inferred from homology"/>
<dbReference type="PANTHER" id="PTHR43776:SF7">
    <property type="entry name" value="D,D-DIPEPTIDE TRANSPORT ATP-BINDING PROTEIN DDPF-RELATED"/>
    <property type="match status" value="1"/>
</dbReference>
<dbReference type="PANTHER" id="PTHR43776">
    <property type="entry name" value="TRANSPORT ATP-BINDING PROTEIN"/>
    <property type="match status" value="1"/>
</dbReference>
<dbReference type="PROSITE" id="PS50893">
    <property type="entry name" value="ABC_TRANSPORTER_2"/>
    <property type="match status" value="1"/>
</dbReference>
<dbReference type="InterPro" id="IPR027417">
    <property type="entry name" value="P-loop_NTPase"/>
</dbReference>
<organism evidence="7 8">
    <name type="scientific">Devosia equisanguinis</name>
    <dbReference type="NCBI Taxonomy" id="2490941"/>
    <lineage>
        <taxon>Bacteria</taxon>
        <taxon>Pseudomonadati</taxon>
        <taxon>Pseudomonadota</taxon>
        <taxon>Alphaproteobacteria</taxon>
        <taxon>Hyphomicrobiales</taxon>
        <taxon>Devosiaceae</taxon>
        <taxon>Devosia</taxon>
    </lineage>
</organism>
<evidence type="ECO:0000256" key="2">
    <source>
        <dbReference type="ARBA" id="ARBA00005417"/>
    </source>
</evidence>
<evidence type="ECO:0000256" key="1">
    <source>
        <dbReference type="ARBA" id="ARBA00004417"/>
    </source>
</evidence>
<keyword evidence="3" id="KW-0813">Transport</keyword>